<proteinExistence type="predicted"/>
<organism evidence="3">
    <name type="scientific">marine sediment metagenome</name>
    <dbReference type="NCBI Taxonomy" id="412755"/>
    <lineage>
        <taxon>unclassified sequences</taxon>
        <taxon>metagenomes</taxon>
        <taxon>ecological metagenomes</taxon>
    </lineage>
</organism>
<gene>
    <name evidence="3" type="ORF">S01H1_22228</name>
</gene>
<dbReference type="InterPro" id="IPR051610">
    <property type="entry name" value="GPI/OXD"/>
</dbReference>
<dbReference type="InterPro" id="IPR013096">
    <property type="entry name" value="Cupin_2"/>
</dbReference>
<evidence type="ECO:0000313" key="3">
    <source>
        <dbReference type="EMBL" id="GAF99353.1"/>
    </source>
</evidence>
<feature type="non-terminal residue" evidence="3">
    <location>
        <position position="1"/>
    </location>
</feature>
<accession>X0U0K5</accession>
<name>X0U0K5_9ZZZZ</name>
<keyword evidence="1" id="KW-0479">Metal-binding</keyword>
<dbReference type="SUPFAM" id="SSF51182">
    <property type="entry name" value="RmlC-like cupins"/>
    <property type="match status" value="1"/>
</dbReference>
<dbReference type="InterPro" id="IPR011051">
    <property type="entry name" value="RmlC_Cupin_sf"/>
</dbReference>
<dbReference type="AlphaFoldDB" id="X0U0K5"/>
<dbReference type="PANTHER" id="PTHR35848:SF6">
    <property type="entry name" value="CUPIN TYPE-2 DOMAIN-CONTAINING PROTEIN"/>
    <property type="match status" value="1"/>
</dbReference>
<dbReference type="PANTHER" id="PTHR35848">
    <property type="entry name" value="OXALATE-BINDING PROTEIN"/>
    <property type="match status" value="1"/>
</dbReference>
<evidence type="ECO:0000259" key="2">
    <source>
        <dbReference type="Pfam" id="PF07883"/>
    </source>
</evidence>
<reference evidence="3" key="1">
    <citation type="journal article" date="2014" name="Front. Microbiol.">
        <title>High frequency of phylogenetically diverse reductive dehalogenase-homologous genes in deep subseafloor sedimentary metagenomes.</title>
        <authorList>
            <person name="Kawai M."/>
            <person name="Futagami T."/>
            <person name="Toyoda A."/>
            <person name="Takaki Y."/>
            <person name="Nishi S."/>
            <person name="Hori S."/>
            <person name="Arai W."/>
            <person name="Tsubouchi T."/>
            <person name="Morono Y."/>
            <person name="Uchiyama I."/>
            <person name="Ito T."/>
            <person name="Fujiyama A."/>
            <person name="Inagaki F."/>
            <person name="Takami H."/>
        </authorList>
    </citation>
    <scope>NUCLEOTIDE SEQUENCE</scope>
    <source>
        <strain evidence="3">Expedition CK06-06</strain>
    </source>
</reference>
<feature type="domain" description="Cupin type-2" evidence="2">
    <location>
        <begin position="2"/>
        <end position="59"/>
    </location>
</feature>
<dbReference type="Gene3D" id="2.60.120.10">
    <property type="entry name" value="Jelly Rolls"/>
    <property type="match status" value="1"/>
</dbReference>
<protein>
    <recommendedName>
        <fullName evidence="2">Cupin type-2 domain-containing protein</fullName>
    </recommendedName>
</protein>
<dbReference type="InterPro" id="IPR014710">
    <property type="entry name" value="RmlC-like_jellyroll"/>
</dbReference>
<dbReference type="GO" id="GO:0046872">
    <property type="term" value="F:metal ion binding"/>
    <property type="evidence" value="ECO:0007669"/>
    <property type="project" value="UniProtKB-KW"/>
</dbReference>
<comment type="caution">
    <text evidence="3">The sequence shown here is derived from an EMBL/GenBank/DDBJ whole genome shotgun (WGS) entry which is preliminary data.</text>
</comment>
<sequence length="86" mass="9888">DKHRHDRGELIYVVTGRGEGTIGSEVYQLEPDVVFWVPKEVMHQVRNLGDESMKLATVFVPAYKTTELKKSILEAAERDKALYQNR</sequence>
<evidence type="ECO:0000256" key="1">
    <source>
        <dbReference type="ARBA" id="ARBA00022723"/>
    </source>
</evidence>
<dbReference type="Pfam" id="PF07883">
    <property type="entry name" value="Cupin_2"/>
    <property type="match status" value="1"/>
</dbReference>
<dbReference type="EMBL" id="BARS01012498">
    <property type="protein sequence ID" value="GAF99353.1"/>
    <property type="molecule type" value="Genomic_DNA"/>
</dbReference>